<dbReference type="AlphaFoldDB" id="A0A9P4MSP8"/>
<gene>
    <name evidence="1" type="ORF">GQ43DRAFT_167277</name>
</gene>
<reference evidence="1" key="1">
    <citation type="journal article" date="2020" name="Stud. Mycol.">
        <title>101 Dothideomycetes genomes: a test case for predicting lifestyles and emergence of pathogens.</title>
        <authorList>
            <person name="Haridas S."/>
            <person name="Albert R."/>
            <person name="Binder M."/>
            <person name="Bloem J."/>
            <person name="Labutti K."/>
            <person name="Salamov A."/>
            <person name="Andreopoulos B."/>
            <person name="Baker S."/>
            <person name="Barry K."/>
            <person name="Bills G."/>
            <person name="Bluhm B."/>
            <person name="Cannon C."/>
            <person name="Castanera R."/>
            <person name="Culley D."/>
            <person name="Daum C."/>
            <person name="Ezra D."/>
            <person name="Gonzalez J."/>
            <person name="Henrissat B."/>
            <person name="Kuo A."/>
            <person name="Liang C."/>
            <person name="Lipzen A."/>
            <person name="Lutzoni F."/>
            <person name="Magnuson J."/>
            <person name="Mondo S."/>
            <person name="Nolan M."/>
            <person name="Ohm R."/>
            <person name="Pangilinan J."/>
            <person name="Park H.-J."/>
            <person name="Ramirez L."/>
            <person name="Alfaro M."/>
            <person name="Sun H."/>
            <person name="Tritt A."/>
            <person name="Yoshinaga Y."/>
            <person name="Zwiers L.-H."/>
            <person name="Turgeon B."/>
            <person name="Goodwin S."/>
            <person name="Spatafora J."/>
            <person name="Crous P."/>
            <person name="Grigoriev I."/>
        </authorList>
    </citation>
    <scope>NUCLEOTIDE SEQUENCE</scope>
    <source>
        <strain evidence="1">ATCC 74209</strain>
    </source>
</reference>
<accession>A0A9P4MSP8</accession>
<evidence type="ECO:0000313" key="2">
    <source>
        <dbReference type="Proteomes" id="UP000799536"/>
    </source>
</evidence>
<proteinExistence type="predicted"/>
<name>A0A9P4MSP8_9PLEO</name>
<dbReference type="Proteomes" id="UP000799536">
    <property type="component" value="Unassembled WGS sequence"/>
</dbReference>
<comment type="caution">
    <text evidence="1">The sequence shown here is derived from an EMBL/GenBank/DDBJ whole genome shotgun (WGS) entry which is preliminary data.</text>
</comment>
<dbReference type="EMBL" id="ML993876">
    <property type="protein sequence ID" value="KAF2204414.1"/>
    <property type="molecule type" value="Genomic_DNA"/>
</dbReference>
<protein>
    <submittedName>
        <fullName evidence="1">Uncharacterized protein</fullName>
    </submittedName>
</protein>
<evidence type="ECO:0000313" key="1">
    <source>
        <dbReference type="EMBL" id="KAF2204414.1"/>
    </source>
</evidence>
<organism evidence="1 2">
    <name type="scientific">Delitschia confertaspora ATCC 74209</name>
    <dbReference type="NCBI Taxonomy" id="1513339"/>
    <lineage>
        <taxon>Eukaryota</taxon>
        <taxon>Fungi</taxon>
        <taxon>Dikarya</taxon>
        <taxon>Ascomycota</taxon>
        <taxon>Pezizomycotina</taxon>
        <taxon>Dothideomycetes</taxon>
        <taxon>Pleosporomycetidae</taxon>
        <taxon>Pleosporales</taxon>
        <taxon>Delitschiaceae</taxon>
        <taxon>Delitschia</taxon>
    </lineage>
</organism>
<keyword evidence="2" id="KW-1185">Reference proteome</keyword>
<sequence>MHAPQRHRSRRCTWPQRTTAGHISSGRVEISVLSRRSRDDGTIFHVENFGTLRFQPLYERVMKGDVENRDRDSHVFPYQDFGFRGTVSGCAVSVLGAGATRMYNISDLDATSRYSVPDFHSSVSQCSYEAKEREGGLKIKKFFEELHQLVI</sequence>